<dbReference type="AlphaFoldDB" id="A0A9Q1QAN6"/>
<organism evidence="7 8">
    <name type="scientific">Carnegiea gigantea</name>
    <dbReference type="NCBI Taxonomy" id="171969"/>
    <lineage>
        <taxon>Eukaryota</taxon>
        <taxon>Viridiplantae</taxon>
        <taxon>Streptophyta</taxon>
        <taxon>Embryophyta</taxon>
        <taxon>Tracheophyta</taxon>
        <taxon>Spermatophyta</taxon>
        <taxon>Magnoliopsida</taxon>
        <taxon>eudicotyledons</taxon>
        <taxon>Gunneridae</taxon>
        <taxon>Pentapetalae</taxon>
        <taxon>Caryophyllales</taxon>
        <taxon>Cactineae</taxon>
        <taxon>Cactaceae</taxon>
        <taxon>Cactoideae</taxon>
        <taxon>Echinocereeae</taxon>
        <taxon>Carnegiea</taxon>
    </lineage>
</organism>
<keyword evidence="8" id="KW-1185">Reference proteome</keyword>
<dbReference type="PANTHER" id="PTHR48047:SF45">
    <property type="entry name" value="SCOPOLETIN GLUCOSYLTRANSFERASE-LIKE"/>
    <property type="match status" value="1"/>
</dbReference>
<comment type="catalytic activity">
    <reaction evidence="4">
        <text>a 3'-hydro-2'-hydroxy-beta-oxodihydrochalcone + UDP-alpha-D-glucose = a 3'-(beta-D-glucopyranosyl)-2'-hydroxy-beta-oxodihydrochalcone + UDP + H(+)</text>
        <dbReference type="Rhea" id="RHEA:51504"/>
        <dbReference type="ChEBI" id="CHEBI:15378"/>
        <dbReference type="ChEBI" id="CHEBI:58223"/>
        <dbReference type="ChEBI" id="CHEBI:58885"/>
        <dbReference type="ChEBI" id="CHEBI:142482"/>
        <dbReference type="ChEBI" id="CHEBI:142483"/>
        <dbReference type="EC" id="2.4.1.360"/>
    </reaction>
    <physiologicalReaction direction="left-to-right" evidence="4">
        <dbReference type="Rhea" id="RHEA:51505"/>
    </physiologicalReaction>
</comment>
<gene>
    <name evidence="7" type="ORF">Cgig2_001233</name>
</gene>
<keyword evidence="3" id="KW-0808">Transferase</keyword>
<dbReference type="Gene3D" id="3.40.50.2000">
    <property type="entry name" value="Glycogen Phosphorylase B"/>
    <property type="match status" value="2"/>
</dbReference>
<protein>
    <recommendedName>
        <fullName evidence="5">2-hydroxyflavanone C-glucosyltransferase</fullName>
        <ecNumber evidence="5">2.4.1.360</ecNumber>
    </recommendedName>
    <alternativeName>
        <fullName evidence="6">UDP-glucose:2-hydroxyflavanone C-glucosyltransferase</fullName>
    </alternativeName>
</protein>
<evidence type="ECO:0000256" key="6">
    <source>
        <dbReference type="ARBA" id="ARBA00082568"/>
    </source>
</evidence>
<dbReference type="Pfam" id="PF00201">
    <property type="entry name" value="UDPGT"/>
    <property type="match status" value="1"/>
</dbReference>
<comment type="similarity">
    <text evidence="1">Belongs to the UDP-glycosyltransferase family.</text>
</comment>
<dbReference type="GO" id="GO:0035251">
    <property type="term" value="F:UDP-glucosyltransferase activity"/>
    <property type="evidence" value="ECO:0007669"/>
    <property type="project" value="TreeGrafter"/>
</dbReference>
<dbReference type="PANTHER" id="PTHR48047">
    <property type="entry name" value="GLYCOSYLTRANSFERASE"/>
    <property type="match status" value="1"/>
</dbReference>
<proteinExistence type="inferred from homology"/>
<dbReference type="SUPFAM" id="SSF53756">
    <property type="entry name" value="UDP-Glycosyltransferase/glycogen phosphorylase"/>
    <property type="match status" value="1"/>
</dbReference>
<comment type="caution">
    <text evidence="7">The sequence shown here is derived from an EMBL/GenBank/DDBJ whole genome shotgun (WGS) entry which is preliminary data.</text>
</comment>
<evidence type="ECO:0000256" key="2">
    <source>
        <dbReference type="ARBA" id="ARBA00022676"/>
    </source>
</evidence>
<sequence>MSRLQFPEDIWKYKESVWKRKLKQIREAELNSYEVIVNSFDENEMGRGAWHIGPVSLCNRSTKDKAQRGKQPAVDEHKCLRWLDPRKPHSVIYICFGSTGKAIGPQLNEIAMALEASEQAFIWVVKNQDCHLPPGFEQRMEGKGLIIKGWAPQVLILEHEPIGAFVMHCGWNSTLESISAGKPMVTWPYYNEKLVTQILKNGVPKKCSKTFTTDYLVKQETIEKALRNIMMGDGAKEMRHGAKSLKEWHGRQSTKGVHEFITL</sequence>
<dbReference type="FunFam" id="3.40.50.2000:FF:000060">
    <property type="entry name" value="Glycosyltransferase"/>
    <property type="match status" value="1"/>
</dbReference>
<keyword evidence="2" id="KW-0328">Glycosyltransferase</keyword>
<name>A0A9Q1QAN6_9CARY</name>
<dbReference type="OrthoDB" id="5835829at2759"/>
<evidence type="ECO:0000256" key="1">
    <source>
        <dbReference type="ARBA" id="ARBA00009995"/>
    </source>
</evidence>
<evidence type="ECO:0000313" key="8">
    <source>
        <dbReference type="Proteomes" id="UP001153076"/>
    </source>
</evidence>
<dbReference type="CDD" id="cd03784">
    <property type="entry name" value="GT1_Gtf-like"/>
    <property type="match status" value="1"/>
</dbReference>
<evidence type="ECO:0000256" key="3">
    <source>
        <dbReference type="ARBA" id="ARBA00022679"/>
    </source>
</evidence>
<dbReference type="EC" id="2.4.1.360" evidence="5"/>
<dbReference type="EMBL" id="JAKOGI010000505">
    <property type="protein sequence ID" value="KAJ8434040.1"/>
    <property type="molecule type" value="Genomic_DNA"/>
</dbReference>
<accession>A0A9Q1QAN6</accession>
<dbReference type="InterPro" id="IPR002213">
    <property type="entry name" value="UDP_glucos_trans"/>
</dbReference>
<dbReference type="GO" id="GO:0120514">
    <property type="term" value="F:2-hydroxyflavanone C-glucosyltransferase activity"/>
    <property type="evidence" value="ECO:0007669"/>
    <property type="project" value="UniProtKB-EC"/>
</dbReference>
<reference evidence="7" key="1">
    <citation type="submission" date="2022-04" db="EMBL/GenBank/DDBJ databases">
        <title>Carnegiea gigantea Genome sequencing and assembly v2.</title>
        <authorList>
            <person name="Copetti D."/>
            <person name="Sanderson M.J."/>
            <person name="Burquez A."/>
            <person name="Wojciechowski M.F."/>
        </authorList>
    </citation>
    <scope>NUCLEOTIDE SEQUENCE</scope>
    <source>
        <strain evidence="7">SGP5-SGP5p</strain>
        <tissue evidence="7">Aerial part</tissue>
    </source>
</reference>
<dbReference type="Proteomes" id="UP001153076">
    <property type="component" value="Unassembled WGS sequence"/>
</dbReference>
<evidence type="ECO:0000313" key="7">
    <source>
        <dbReference type="EMBL" id="KAJ8434040.1"/>
    </source>
</evidence>
<evidence type="ECO:0000256" key="5">
    <source>
        <dbReference type="ARBA" id="ARBA00066896"/>
    </source>
</evidence>
<evidence type="ECO:0000256" key="4">
    <source>
        <dbReference type="ARBA" id="ARBA00051296"/>
    </source>
</evidence>